<evidence type="ECO:0000259" key="1">
    <source>
        <dbReference type="SMART" id="SM00460"/>
    </source>
</evidence>
<dbReference type="PANTHER" id="PTHR33490:SF3">
    <property type="entry name" value="CONSERVED INTEGRAL MEMBRANE PROTEIN"/>
    <property type="match status" value="1"/>
</dbReference>
<gene>
    <name evidence="2" type="ORF">HNQ39_005261</name>
</gene>
<evidence type="ECO:0000313" key="3">
    <source>
        <dbReference type="Proteomes" id="UP000520814"/>
    </source>
</evidence>
<dbReference type="RefSeq" id="WP_184203520.1">
    <property type="nucleotide sequence ID" value="NZ_JACHGW010000006.1"/>
</dbReference>
<protein>
    <recommendedName>
        <fullName evidence="1">Transglutaminase-like domain-containing protein</fullName>
    </recommendedName>
</protein>
<dbReference type="Gene3D" id="2.60.120.1130">
    <property type="match status" value="1"/>
</dbReference>
<dbReference type="Gene3D" id="2.60.40.3140">
    <property type="match status" value="1"/>
</dbReference>
<dbReference type="PANTHER" id="PTHR33490">
    <property type="entry name" value="BLR5614 PROTEIN-RELATED"/>
    <property type="match status" value="1"/>
</dbReference>
<dbReference type="Pfam" id="PF01841">
    <property type="entry name" value="Transglut_core"/>
    <property type="match status" value="1"/>
</dbReference>
<comment type="caution">
    <text evidence="2">The sequence shown here is derived from an EMBL/GenBank/DDBJ whole genome shotgun (WGS) entry which is preliminary data.</text>
</comment>
<evidence type="ECO:0000313" key="2">
    <source>
        <dbReference type="EMBL" id="MBB6053427.1"/>
    </source>
</evidence>
<reference evidence="2 3" key="1">
    <citation type="submission" date="2020-08" db="EMBL/GenBank/DDBJ databases">
        <title>Genomic Encyclopedia of Type Strains, Phase IV (KMG-IV): sequencing the most valuable type-strain genomes for metagenomic binning, comparative biology and taxonomic classification.</title>
        <authorList>
            <person name="Goeker M."/>
        </authorList>
    </citation>
    <scope>NUCLEOTIDE SEQUENCE [LARGE SCALE GENOMIC DNA]</scope>
    <source>
        <strain evidence="2 3">DSM 23562</strain>
    </source>
</reference>
<accession>A0A7W9SV43</accession>
<dbReference type="SUPFAM" id="SSF54001">
    <property type="entry name" value="Cysteine proteinases"/>
    <property type="match status" value="1"/>
</dbReference>
<dbReference type="InterPro" id="IPR024618">
    <property type="entry name" value="DUF3857"/>
</dbReference>
<dbReference type="SMART" id="SM00460">
    <property type="entry name" value="TGc"/>
    <property type="match status" value="1"/>
</dbReference>
<dbReference type="Pfam" id="PF12969">
    <property type="entry name" value="DUF3857"/>
    <property type="match status" value="1"/>
</dbReference>
<name>A0A7W9SV43_ARMRO</name>
<proteinExistence type="predicted"/>
<dbReference type="InterPro" id="IPR002931">
    <property type="entry name" value="Transglutaminase-like"/>
</dbReference>
<feature type="domain" description="Transglutaminase-like" evidence="1">
    <location>
        <begin position="312"/>
        <end position="381"/>
    </location>
</feature>
<dbReference type="AlphaFoldDB" id="A0A7W9SV43"/>
<dbReference type="Proteomes" id="UP000520814">
    <property type="component" value="Unassembled WGS sequence"/>
</dbReference>
<keyword evidence="3" id="KW-1185">Reference proteome</keyword>
<dbReference type="Gene3D" id="3.10.620.30">
    <property type="match status" value="1"/>
</dbReference>
<organism evidence="2 3">
    <name type="scientific">Armatimonas rosea</name>
    <dbReference type="NCBI Taxonomy" id="685828"/>
    <lineage>
        <taxon>Bacteria</taxon>
        <taxon>Bacillati</taxon>
        <taxon>Armatimonadota</taxon>
        <taxon>Armatimonadia</taxon>
        <taxon>Armatimonadales</taxon>
        <taxon>Armatimonadaceae</taxon>
        <taxon>Armatimonas</taxon>
    </lineage>
</organism>
<dbReference type="InterPro" id="IPR038765">
    <property type="entry name" value="Papain-like_cys_pep_sf"/>
</dbReference>
<sequence length="630" mass="69771">MWPVAPPPPALLAPQTDLAELKKLLAEAPKASEYPNAAKATLLDLADITVKSDGSARIVTRQAIKILNQRGREQEAEVKVPYNGSYETVKLIRARTLRPNGEVVEVKPTEVRNGAASEGYDDARVLSFSMPAVEPGCVIDYEYVTEQKTSPLPGNFWFHWYFQGGFDPVQLTRLRVTVPKSLNLARKLRNSAIEPTIRAAADGKSVTYTWEDKNVAPLSTEPLMPPIERQLPKLTVSTVPSWQSVADWYTKLAQSAMQSDAAVTSLARELTKDCRTDEDKARAIFYYVQEKTRYVAIELGISAYQPRPASRTLTVQYGDCKDMATLLVSLLRAAGLTAYPVLLQANEPFPQQTELPSPHAFNHALCQVQLGGKTYWLDATAQVCRFGDIPQADRGVEVLVIKDGKAVFETIPVGTPQDELSEQRVLLTLDTEGAAKGQVALSGSGDTELALRANFRVKSPDESRQYVESLLGTIGVNPKVSRYELSDVANRDTPLVLKSEASFPSWANVSGELLIFKARPDQATSAFASPFTEENRLYPIYQSQSRLTRAILEVTLPQGYSFLYVPKPTEGESALGSFKRTVIQEGRKLAITIEVTDRRALVPATDYAAQRQYIERYLRMYSESVIAKKD</sequence>
<dbReference type="EMBL" id="JACHGW010000006">
    <property type="protein sequence ID" value="MBB6053427.1"/>
    <property type="molecule type" value="Genomic_DNA"/>
</dbReference>